<keyword evidence="9" id="KW-0347">Helicase</keyword>
<evidence type="ECO:0000256" key="5">
    <source>
        <dbReference type="ARBA" id="ARBA00022454"/>
    </source>
</evidence>
<dbReference type="GO" id="GO:0003684">
    <property type="term" value="F:damaged DNA binding"/>
    <property type="evidence" value="ECO:0007669"/>
    <property type="project" value="InterPro"/>
</dbReference>
<dbReference type="STRING" id="1314782.A0A165TVA9"/>
<evidence type="ECO:0000256" key="15">
    <source>
        <dbReference type="ARBA" id="ARBA00023242"/>
    </source>
</evidence>
<dbReference type="PIRSF" id="PIRSF003033">
    <property type="entry name" value="Ku70"/>
    <property type="match status" value="1"/>
</dbReference>
<keyword evidence="15" id="KW-0539">Nucleus</keyword>
<keyword evidence="13" id="KW-0233">DNA recombination</keyword>
<dbReference type="InParanoid" id="A0A165TVA9"/>
<reference evidence="17 18" key="1">
    <citation type="journal article" date="2016" name="Mol. Biol. Evol.">
        <title>Comparative Genomics of Early-Diverging Mushroom-Forming Fungi Provides Insights into the Origins of Lignocellulose Decay Capabilities.</title>
        <authorList>
            <person name="Nagy L.G."/>
            <person name="Riley R."/>
            <person name="Tritt A."/>
            <person name="Adam C."/>
            <person name="Daum C."/>
            <person name="Floudas D."/>
            <person name="Sun H."/>
            <person name="Yadav J.S."/>
            <person name="Pangilinan J."/>
            <person name="Larsson K.H."/>
            <person name="Matsuura K."/>
            <person name="Barry K."/>
            <person name="Labutti K."/>
            <person name="Kuo R."/>
            <person name="Ohm R.A."/>
            <person name="Bhattacharya S.S."/>
            <person name="Shirouzu T."/>
            <person name="Yoshinaga Y."/>
            <person name="Martin F.M."/>
            <person name="Grigoriev I.V."/>
            <person name="Hibbett D.S."/>
        </authorList>
    </citation>
    <scope>NUCLEOTIDE SEQUENCE [LARGE SCALE GENOMIC DNA]</scope>
    <source>
        <strain evidence="17 18">HHB14362 ss-1</strain>
    </source>
</reference>
<dbReference type="GO" id="GO:0006303">
    <property type="term" value="P:double-strand break repair via nonhomologous end joining"/>
    <property type="evidence" value="ECO:0007669"/>
    <property type="project" value="InterPro"/>
</dbReference>
<dbReference type="OrthoDB" id="761538at2759"/>
<evidence type="ECO:0000256" key="10">
    <source>
        <dbReference type="ARBA" id="ARBA00022840"/>
    </source>
</evidence>
<keyword evidence="10" id="KW-0067">ATP-binding</keyword>
<dbReference type="GO" id="GO:0003690">
    <property type="term" value="F:double-stranded DNA binding"/>
    <property type="evidence" value="ECO:0007669"/>
    <property type="project" value="TreeGrafter"/>
</dbReference>
<dbReference type="Gene3D" id="2.40.290.10">
    <property type="match status" value="1"/>
</dbReference>
<keyword evidence="5" id="KW-0158">Chromosome</keyword>
<dbReference type="GO" id="GO:0043564">
    <property type="term" value="C:Ku70:Ku80 complex"/>
    <property type="evidence" value="ECO:0007669"/>
    <property type="project" value="InterPro"/>
</dbReference>
<gene>
    <name evidence="17" type="ORF">NEOLEDRAFT_1131276</name>
</gene>
<dbReference type="InterPro" id="IPR016194">
    <property type="entry name" value="SPOC-like_C_dom_sf"/>
</dbReference>
<proteinExistence type="inferred from homology"/>
<evidence type="ECO:0000256" key="2">
    <source>
        <dbReference type="ARBA" id="ARBA00004574"/>
    </source>
</evidence>
<dbReference type="AlphaFoldDB" id="A0A165TVA9"/>
<dbReference type="InterPro" id="IPR027388">
    <property type="entry name" value="Ku70_bridge/pillars_dom_sf"/>
</dbReference>
<evidence type="ECO:0000256" key="4">
    <source>
        <dbReference type="ARBA" id="ARBA00012551"/>
    </source>
</evidence>
<keyword evidence="14" id="KW-0234">DNA repair</keyword>
<dbReference type="FunCoup" id="A0A165TVA9">
    <property type="interactions" value="657"/>
</dbReference>
<keyword evidence="12" id="KW-0238">DNA-binding</keyword>
<dbReference type="PANTHER" id="PTHR12604">
    <property type="entry name" value="KU AUTOANTIGEN DNA HELICASE"/>
    <property type="match status" value="1"/>
</dbReference>
<dbReference type="InterPro" id="IPR005161">
    <property type="entry name" value="Ku_N"/>
</dbReference>
<dbReference type="CDD" id="cd00788">
    <property type="entry name" value="KU70"/>
    <property type="match status" value="1"/>
</dbReference>
<dbReference type="Proteomes" id="UP000076761">
    <property type="component" value="Unassembled WGS sequence"/>
</dbReference>
<feature type="domain" description="Ku" evidence="16">
    <location>
        <begin position="343"/>
        <end position="488"/>
    </location>
</feature>
<dbReference type="SMART" id="SM00559">
    <property type="entry name" value="Ku78"/>
    <property type="match status" value="1"/>
</dbReference>
<dbReference type="EMBL" id="KV425563">
    <property type="protein sequence ID" value="KZT27230.1"/>
    <property type="molecule type" value="Genomic_DNA"/>
</dbReference>
<evidence type="ECO:0000256" key="11">
    <source>
        <dbReference type="ARBA" id="ARBA00022895"/>
    </source>
</evidence>
<keyword evidence="7" id="KW-0227">DNA damage</keyword>
<keyword evidence="8" id="KW-0378">Hydrolase</keyword>
<evidence type="ECO:0000313" key="18">
    <source>
        <dbReference type="Proteomes" id="UP000076761"/>
    </source>
</evidence>
<protein>
    <recommendedName>
        <fullName evidence="4">DNA helicase</fullName>
        <ecNumber evidence="4">3.6.4.12</ecNumber>
    </recommendedName>
</protein>
<evidence type="ECO:0000256" key="8">
    <source>
        <dbReference type="ARBA" id="ARBA00022801"/>
    </source>
</evidence>
<evidence type="ECO:0000256" key="7">
    <source>
        <dbReference type="ARBA" id="ARBA00022763"/>
    </source>
</evidence>
<dbReference type="PANTHER" id="PTHR12604:SF2">
    <property type="entry name" value="X-RAY REPAIR CROSS-COMPLEMENTING PROTEIN 6"/>
    <property type="match status" value="1"/>
</dbReference>
<dbReference type="GO" id="GO:0042162">
    <property type="term" value="F:telomeric DNA binding"/>
    <property type="evidence" value="ECO:0007669"/>
    <property type="project" value="InterPro"/>
</dbReference>
<evidence type="ECO:0000256" key="1">
    <source>
        <dbReference type="ARBA" id="ARBA00004123"/>
    </source>
</evidence>
<evidence type="ECO:0000256" key="14">
    <source>
        <dbReference type="ARBA" id="ARBA00023204"/>
    </source>
</evidence>
<dbReference type="GO" id="GO:0016787">
    <property type="term" value="F:hydrolase activity"/>
    <property type="evidence" value="ECO:0007669"/>
    <property type="project" value="UniProtKB-KW"/>
</dbReference>
<dbReference type="InterPro" id="IPR036465">
    <property type="entry name" value="vWFA_dom_sf"/>
</dbReference>
<dbReference type="Gene3D" id="4.10.970.10">
    <property type="entry name" value="Ku70, bridge and pillars"/>
    <property type="match status" value="1"/>
</dbReference>
<evidence type="ECO:0000256" key="6">
    <source>
        <dbReference type="ARBA" id="ARBA00022741"/>
    </source>
</evidence>
<accession>A0A165TVA9</accession>
<sequence length="526" mass="58746">MAPYDDWNRIDEDDEDELQDISWLEGKRDVILFCIDCSESMLELRNDSIYEDTKTCHLYSALEAAMQIQKRKVLVGPNDSVGILLFNTSRRNESTSQGSEIKRNNFVYQPIEQISAPKVLELMQLLDAARDDPEFLRTEFPPLSGNKRVPMGDVFTSCNWVLRDGAPKTATKRVFLITDEDDPHPGAGGQRLITSSQTTLLDLTQAGVTVEPFFISTEEKPFDTSKFYSSILLPTNLEDTDASLLPESIFITRIEDLIAQMRIYEVPKRSIFNVPFQLADGFVIGVKGYGLVTEQKKGSYKYFVDLGDKMGVAGSKTIYADIDDDAIVEVPKDEILYGMTLGATTEHYEKGGRVVPVGSRVFYTAEEVKSFRSMGLEPGIKLLGFKDRTELRFEDNVKHSTFIYPDEMTYSGSKRTFGALLRSMLAKAKIGLALALTRRNAPPVFCALLPQEEKPDETGWLEPSGFHLVPLPYADDIRAAPIDEGSRASGEIVEAARAWVLKLAVKNGAYPPDAYPNSCMKMEPGD</sequence>
<keyword evidence="6" id="KW-0547">Nucleotide-binding</keyword>
<dbReference type="InterPro" id="IPR006164">
    <property type="entry name" value="DNA_bd_Ku70/Ku80"/>
</dbReference>
<dbReference type="EC" id="3.6.4.12" evidence="4"/>
<comment type="subcellular location">
    <subcellularLocation>
        <location evidence="2">Chromosome</location>
        <location evidence="2">Telomere</location>
    </subcellularLocation>
    <subcellularLocation>
        <location evidence="1">Nucleus</location>
    </subcellularLocation>
</comment>
<dbReference type="GO" id="GO:0000723">
    <property type="term" value="P:telomere maintenance"/>
    <property type="evidence" value="ECO:0007669"/>
    <property type="project" value="InterPro"/>
</dbReference>
<dbReference type="GO" id="GO:0000781">
    <property type="term" value="C:chromosome, telomeric region"/>
    <property type="evidence" value="ECO:0007669"/>
    <property type="project" value="UniProtKB-SubCell"/>
</dbReference>
<dbReference type="FunFam" id="2.40.290.10:FF:000001">
    <property type="entry name" value="X-ray repair cross complementing 6"/>
    <property type="match status" value="1"/>
</dbReference>
<name>A0A165TVA9_9AGAM</name>
<evidence type="ECO:0000259" key="16">
    <source>
        <dbReference type="SMART" id="SM00559"/>
    </source>
</evidence>
<dbReference type="GO" id="GO:0003678">
    <property type="term" value="F:DNA helicase activity"/>
    <property type="evidence" value="ECO:0007669"/>
    <property type="project" value="UniProtKB-EC"/>
</dbReference>
<comment type="similarity">
    <text evidence="3">Belongs to the ku70 family.</text>
</comment>
<dbReference type="SUPFAM" id="SSF100939">
    <property type="entry name" value="SPOC domain-like"/>
    <property type="match status" value="1"/>
</dbReference>
<keyword evidence="18" id="KW-1185">Reference proteome</keyword>
<organism evidence="17 18">
    <name type="scientific">Neolentinus lepideus HHB14362 ss-1</name>
    <dbReference type="NCBI Taxonomy" id="1314782"/>
    <lineage>
        <taxon>Eukaryota</taxon>
        <taxon>Fungi</taxon>
        <taxon>Dikarya</taxon>
        <taxon>Basidiomycota</taxon>
        <taxon>Agaricomycotina</taxon>
        <taxon>Agaricomycetes</taxon>
        <taxon>Gloeophyllales</taxon>
        <taxon>Gloeophyllaceae</taxon>
        <taxon>Neolentinus</taxon>
    </lineage>
</organism>
<dbReference type="InterPro" id="IPR006165">
    <property type="entry name" value="Ku70"/>
</dbReference>
<dbReference type="Pfam" id="PF03731">
    <property type="entry name" value="Ku_N"/>
    <property type="match status" value="1"/>
</dbReference>
<evidence type="ECO:0000256" key="13">
    <source>
        <dbReference type="ARBA" id="ARBA00023172"/>
    </source>
</evidence>
<dbReference type="SUPFAM" id="SSF53300">
    <property type="entry name" value="vWA-like"/>
    <property type="match status" value="1"/>
</dbReference>
<keyword evidence="11" id="KW-0779">Telomere</keyword>
<evidence type="ECO:0000256" key="3">
    <source>
        <dbReference type="ARBA" id="ARBA00005240"/>
    </source>
</evidence>
<dbReference type="GO" id="GO:0006310">
    <property type="term" value="P:DNA recombination"/>
    <property type="evidence" value="ECO:0007669"/>
    <property type="project" value="UniProtKB-KW"/>
</dbReference>
<dbReference type="Gene3D" id="3.40.50.410">
    <property type="entry name" value="von Willebrand factor, type A domain"/>
    <property type="match status" value="1"/>
</dbReference>
<evidence type="ECO:0000256" key="12">
    <source>
        <dbReference type="ARBA" id="ARBA00023125"/>
    </source>
</evidence>
<dbReference type="GO" id="GO:0005524">
    <property type="term" value="F:ATP binding"/>
    <property type="evidence" value="ECO:0007669"/>
    <property type="project" value="UniProtKB-KW"/>
</dbReference>
<evidence type="ECO:0000313" key="17">
    <source>
        <dbReference type="EMBL" id="KZT27230.1"/>
    </source>
</evidence>
<dbReference type="InterPro" id="IPR047087">
    <property type="entry name" value="KU70_core_dom"/>
</dbReference>
<evidence type="ECO:0000256" key="9">
    <source>
        <dbReference type="ARBA" id="ARBA00022806"/>
    </source>
</evidence>
<dbReference type="Pfam" id="PF02735">
    <property type="entry name" value="Ku"/>
    <property type="match status" value="1"/>
</dbReference>